<evidence type="ECO:0000256" key="3">
    <source>
        <dbReference type="ARBA" id="ARBA00023125"/>
    </source>
</evidence>
<evidence type="ECO:0000256" key="5">
    <source>
        <dbReference type="ARBA" id="ARBA00041201"/>
    </source>
</evidence>
<proteinExistence type="predicted"/>
<dbReference type="CDD" id="cd00383">
    <property type="entry name" value="trans_reg_C"/>
    <property type="match status" value="1"/>
</dbReference>
<evidence type="ECO:0000313" key="11">
    <source>
        <dbReference type="Proteomes" id="UP001501598"/>
    </source>
</evidence>
<dbReference type="InterPro" id="IPR001789">
    <property type="entry name" value="Sig_transdc_resp-reg_receiver"/>
</dbReference>
<evidence type="ECO:0000259" key="9">
    <source>
        <dbReference type="PROSITE" id="PS51755"/>
    </source>
</evidence>
<dbReference type="InterPro" id="IPR011006">
    <property type="entry name" value="CheY-like_superfamily"/>
</dbReference>
<evidence type="ECO:0000259" key="8">
    <source>
        <dbReference type="PROSITE" id="PS50110"/>
    </source>
</evidence>
<evidence type="ECO:0000256" key="6">
    <source>
        <dbReference type="PROSITE-ProRule" id="PRU00169"/>
    </source>
</evidence>
<feature type="DNA-binding region" description="OmpR/PhoB-type" evidence="7">
    <location>
        <begin position="126"/>
        <end position="222"/>
    </location>
</feature>
<keyword evidence="3 7" id="KW-0238">DNA-binding</keyword>
<dbReference type="PROSITE" id="PS51755">
    <property type="entry name" value="OMPR_PHOB"/>
    <property type="match status" value="1"/>
</dbReference>
<dbReference type="Pfam" id="PF00486">
    <property type="entry name" value="Trans_reg_C"/>
    <property type="match status" value="1"/>
</dbReference>
<dbReference type="PANTHER" id="PTHR48111:SF72">
    <property type="entry name" value="SENSORY TRANSDUCTION PROTEIN REGX3"/>
    <property type="match status" value="1"/>
</dbReference>
<dbReference type="RefSeq" id="WP_345422327.1">
    <property type="nucleotide sequence ID" value="NZ_BAABGT010000072.1"/>
</dbReference>
<dbReference type="InterPro" id="IPR036388">
    <property type="entry name" value="WH-like_DNA-bd_sf"/>
</dbReference>
<evidence type="ECO:0000256" key="1">
    <source>
        <dbReference type="ARBA" id="ARBA00022553"/>
    </source>
</evidence>
<reference evidence="11" key="1">
    <citation type="journal article" date="2019" name="Int. J. Syst. Evol. Microbiol.">
        <title>The Global Catalogue of Microorganisms (GCM) 10K type strain sequencing project: providing services to taxonomists for standard genome sequencing and annotation.</title>
        <authorList>
            <consortium name="The Broad Institute Genomics Platform"/>
            <consortium name="The Broad Institute Genome Sequencing Center for Infectious Disease"/>
            <person name="Wu L."/>
            <person name="Ma J."/>
        </authorList>
    </citation>
    <scope>NUCLEOTIDE SEQUENCE [LARGE SCALE GENOMIC DNA]</scope>
    <source>
        <strain evidence="11">JCM 17906</strain>
    </source>
</reference>
<name>A0ABP8RX87_9PSEU</name>
<dbReference type="SMART" id="SM00448">
    <property type="entry name" value="REC"/>
    <property type="match status" value="1"/>
</dbReference>
<dbReference type="InterPro" id="IPR039420">
    <property type="entry name" value="WalR-like"/>
</dbReference>
<keyword evidence="1 6" id="KW-0597">Phosphoprotein</keyword>
<dbReference type="Gene3D" id="3.40.50.2300">
    <property type="match status" value="1"/>
</dbReference>
<dbReference type="Proteomes" id="UP001501598">
    <property type="component" value="Unassembled WGS sequence"/>
</dbReference>
<dbReference type="EMBL" id="BAABGT010000072">
    <property type="protein sequence ID" value="GAA4552451.1"/>
    <property type="molecule type" value="Genomic_DNA"/>
</dbReference>
<dbReference type="SUPFAM" id="SSF52172">
    <property type="entry name" value="CheY-like"/>
    <property type="match status" value="1"/>
</dbReference>
<gene>
    <name evidence="10" type="ORF">GCM10023175_46300</name>
</gene>
<feature type="domain" description="OmpR/PhoB-type" evidence="9">
    <location>
        <begin position="126"/>
        <end position="222"/>
    </location>
</feature>
<evidence type="ECO:0000256" key="2">
    <source>
        <dbReference type="ARBA" id="ARBA00023015"/>
    </source>
</evidence>
<evidence type="ECO:0000256" key="4">
    <source>
        <dbReference type="ARBA" id="ARBA00023163"/>
    </source>
</evidence>
<keyword evidence="11" id="KW-1185">Reference proteome</keyword>
<dbReference type="Gene3D" id="6.10.250.690">
    <property type="match status" value="1"/>
</dbReference>
<comment type="caution">
    <text evidence="10">The sequence shown here is derived from an EMBL/GenBank/DDBJ whole genome shotgun (WGS) entry which is preliminary data.</text>
</comment>
<dbReference type="PANTHER" id="PTHR48111">
    <property type="entry name" value="REGULATOR OF RPOS"/>
    <property type="match status" value="1"/>
</dbReference>
<dbReference type="SMART" id="SM00862">
    <property type="entry name" value="Trans_reg_C"/>
    <property type="match status" value="1"/>
</dbReference>
<evidence type="ECO:0000256" key="7">
    <source>
        <dbReference type="PROSITE-ProRule" id="PRU01091"/>
    </source>
</evidence>
<dbReference type="Gene3D" id="1.10.10.10">
    <property type="entry name" value="Winged helix-like DNA-binding domain superfamily/Winged helix DNA-binding domain"/>
    <property type="match status" value="1"/>
</dbReference>
<accession>A0ABP8RX87</accession>
<dbReference type="Pfam" id="PF00072">
    <property type="entry name" value="Response_reg"/>
    <property type="match status" value="1"/>
</dbReference>
<feature type="modified residue" description="4-aspartylphosphate" evidence="6">
    <location>
        <position position="49"/>
    </location>
</feature>
<organism evidence="10 11">
    <name type="scientific">Pseudonocardia xishanensis</name>
    <dbReference type="NCBI Taxonomy" id="630995"/>
    <lineage>
        <taxon>Bacteria</taxon>
        <taxon>Bacillati</taxon>
        <taxon>Actinomycetota</taxon>
        <taxon>Actinomycetes</taxon>
        <taxon>Pseudonocardiales</taxon>
        <taxon>Pseudonocardiaceae</taxon>
        <taxon>Pseudonocardia</taxon>
    </lineage>
</organism>
<keyword evidence="4" id="KW-0804">Transcription</keyword>
<sequence length="223" mass="24146">MHILLVEDDDRVAAALRPALHRHGMTTTRLDRGREAVEHLAGVDVVLLDLGLPDADGVDVCRAIREASDVPVIVVTARGDVEDRIVGLHSGADDYVVKPYDVGELVARIHAVQRRRGPEAAEQQGDRVVTTPDGVAIDLGRHTVTVDGAEVTLTRKEFQVLALLASARGTVCTRTRIVAEVWGRSWPGANRTLDVHVATLRTKLGRPELVQTVRGVGYRLGTA</sequence>
<evidence type="ECO:0000313" key="10">
    <source>
        <dbReference type="EMBL" id="GAA4552451.1"/>
    </source>
</evidence>
<keyword evidence="2" id="KW-0805">Transcription regulation</keyword>
<dbReference type="InterPro" id="IPR001867">
    <property type="entry name" value="OmpR/PhoB-type_DNA-bd"/>
</dbReference>
<dbReference type="PROSITE" id="PS50110">
    <property type="entry name" value="RESPONSE_REGULATORY"/>
    <property type="match status" value="1"/>
</dbReference>
<feature type="domain" description="Response regulatory" evidence="8">
    <location>
        <begin position="2"/>
        <end position="113"/>
    </location>
</feature>
<protein>
    <recommendedName>
        <fullName evidence="5">Sensory transduction protein RegX3</fullName>
    </recommendedName>
</protein>